<evidence type="ECO:0000313" key="1">
    <source>
        <dbReference type="EMBL" id="AWP12526.1"/>
    </source>
</evidence>
<proteinExistence type="predicted"/>
<dbReference type="EMBL" id="CP026255">
    <property type="protein sequence ID" value="AWP12526.1"/>
    <property type="molecule type" value="Genomic_DNA"/>
</dbReference>
<reference evidence="1 2" key="1">
    <citation type="submission" date="2017-12" db="EMBL/GenBank/DDBJ databases">
        <title>Integrating genomic resources of turbot (Scophthalmus maximus) in depth evaluation of genetic and physical mapping variation across individuals.</title>
        <authorList>
            <person name="Martinez P."/>
        </authorList>
    </citation>
    <scope>NUCLEOTIDE SEQUENCE [LARGE SCALE GENOMIC DNA]</scope>
</reference>
<dbReference type="AlphaFoldDB" id="A0A2U9C9U4"/>
<organism evidence="1 2">
    <name type="scientific">Scophthalmus maximus</name>
    <name type="common">Turbot</name>
    <name type="synonym">Psetta maxima</name>
    <dbReference type="NCBI Taxonomy" id="52904"/>
    <lineage>
        <taxon>Eukaryota</taxon>
        <taxon>Metazoa</taxon>
        <taxon>Chordata</taxon>
        <taxon>Craniata</taxon>
        <taxon>Vertebrata</taxon>
        <taxon>Euteleostomi</taxon>
        <taxon>Actinopterygii</taxon>
        <taxon>Neopterygii</taxon>
        <taxon>Teleostei</taxon>
        <taxon>Neoteleostei</taxon>
        <taxon>Acanthomorphata</taxon>
        <taxon>Carangaria</taxon>
        <taxon>Pleuronectiformes</taxon>
        <taxon>Pleuronectoidei</taxon>
        <taxon>Scophthalmidae</taxon>
        <taxon>Scophthalmus</taxon>
    </lineage>
</organism>
<keyword evidence="2" id="KW-1185">Reference proteome</keyword>
<accession>A0A2U9C9U4</accession>
<protein>
    <submittedName>
        <fullName evidence="1">Uncharacterized protein</fullName>
    </submittedName>
</protein>
<evidence type="ECO:0000313" key="2">
    <source>
        <dbReference type="Proteomes" id="UP000246464"/>
    </source>
</evidence>
<name>A0A2U9C9U4_SCOMX</name>
<dbReference type="Proteomes" id="UP000246464">
    <property type="component" value="Chromosome 13"/>
</dbReference>
<gene>
    <name evidence="1" type="ORF">SMAX5B_003979</name>
</gene>
<sequence>MCDVNVTVMVRSDLEDPDARFYQTCQSLDYGRKQQLLEEAMADPTCRVPHTGPGRLG</sequence>